<dbReference type="Pfam" id="PF08245">
    <property type="entry name" value="Mur_ligase_M"/>
    <property type="match status" value="1"/>
</dbReference>
<dbReference type="Gene3D" id="3.90.190.20">
    <property type="entry name" value="Mur ligase, C-terminal domain"/>
    <property type="match status" value="1"/>
</dbReference>
<comment type="similarity">
    <text evidence="7">Belongs to the MurCDEF family.</text>
</comment>
<dbReference type="SUPFAM" id="SSF53623">
    <property type="entry name" value="MurD-like peptide ligases, catalytic domain"/>
    <property type="match status" value="1"/>
</dbReference>
<keyword evidence="4 7" id="KW-0436">Ligase</keyword>
<evidence type="ECO:0000256" key="4">
    <source>
        <dbReference type="ARBA" id="ARBA00022598"/>
    </source>
</evidence>
<dbReference type="GO" id="GO:0071555">
    <property type="term" value="P:cell wall organization"/>
    <property type="evidence" value="ECO:0007669"/>
    <property type="project" value="UniProtKB-KW"/>
</dbReference>
<dbReference type="Gene3D" id="3.40.50.720">
    <property type="entry name" value="NAD(P)-binding Rossmann-like Domain"/>
    <property type="match status" value="1"/>
</dbReference>
<evidence type="ECO:0000256" key="6">
    <source>
        <dbReference type="ARBA" id="ARBA00022840"/>
    </source>
</evidence>
<proteinExistence type="inferred from homology"/>
<evidence type="ECO:0000256" key="2">
    <source>
        <dbReference type="ARBA" id="ARBA00004752"/>
    </source>
</evidence>
<evidence type="ECO:0000256" key="3">
    <source>
        <dbReference type="ARBA" id="ARBA00022490"/>
    </source>
</evidence>
<dbReference type="Gene3D" id="3.40.1190.10">
    <property type="entry name" value="Mur-like, catalytic domain"/>
    <property type="match status" value="1"/>
</dbReference>
<dbReference type="HAMAP" id="MF_00639">
    <property type="entry name" value="MurD"/>
    <property type="match status" value="1"/>
</dbReference>
<accession>A0A1Y5FCR7</accession>
<dbReference type="GO" id="GO:0008360">
    <property type="term" value="P:regulation of cell shape"/>
    <property type="evidence" value="ECO:0007669"/>
    <property type="project" value="UniProtKB-KW"/>
</dbReference>
<evidence type="ECO:0000256" key="5">
    <source>
        <dbReference type="ARBA" id="ARBA00022741"/>
    </source>
</evidence>
<keyword evidence="7" id="KW-0132">Cell division</keyword>
<comment type="caution">
    <text evidence="9">The sequence shown here is derived from an EMBL/GenBank/DDBJ whole genome shotgun (WGS) entry which is preliminary data.</text>
</comment>
<comment type="catalytic activity">
    <reaction evidence="7">
        <text>UDP-N-acetyl-alpha-D-muramoyl-L-alanine + D-glutamate + ATP = UDP-N-acetyl-alpha-D-muramoyl-L-alanyl-D-glutamate + ADP + phosphate + H(+)</text>
        <dbReference type="Rhea" id="RHEA:16429"/>
        <dbReference type="ChEBI" id="CHEBI:15378"/>
        <dbReference type="ChEBI" id="CHEBI:29986"/>
        <dbReference type="ChEBI" id="CHEBI:30616"/>
        <dbReference type="ChEBI" id="CHEBI:43474"/>
        <dbReference type="ChEBI" id="CHEBI:83898"/>
        <dbReference type="ChEBI" id="CHEBI:83900"/>
        <dbReference type="ChEBI" id="CHEBI:456216"/>
        <dbReference type="EC" id="6.3.2.9"/>
    </reaction>
</comment>
<gene>
    <name evidence="7" type="primary">murD</name>
    <name evidence="9" type="ORF">A9Q84_02440</name>
</gene>
<dbReference type="AlphaFoldDB" id="A0A1Y5FCR7"/>
<dbReference type="GO" id="GO:0008764">
    <property type="term" value="F:UDP-N-acetylmuramoylalanine-D-glutamate ligase activity"/>
    <property type="evidence" value="ECO:0007669"/>
    <property type="project" value="UniProtKB-UniRule"/>
</dbReference>
<dbReference type="SUPFAM" id="SSF51984">
    <property type="entry name" value="MurCD N-terminal domain"/>
    <property type="match status" value="1"/>
</dbReference>
<name>A0A1Y5FCR7_9BACT</name>
<keyword evidence="5 7" id="KW-0547">Nucleotide-binding</keyword>
<evidence type="ECO:0000256" key="1">
    <source>
        <dbReference type="ARBA" id="ARBA00004496"/>
    </source>
</evidence>
<feature type="binding site" evidence="7">
    <location>
        <begin position="118"/>
        <end position="124"/>
    </location>
    <ligand>
        <name>ATP</name>
        <dbReference type="ChEBI" id="CHEBI:30616"/>
    </ligand>
</feature>
<dbReference type="PANTHER" id="PTHR43692">
    <property type="entry name" value="UDP-N-ACETYLMURAMOYLALANINE--D-GLUTAMATE LIGASE"/>
    <property type="match status" value="1"/>
</dbReference>
<dbReference type="EMBL" id="MAAO01000002">
    <property type="protein sequence ID" value="OUR99908.1"/>
    <property type="molecule type" value="Genomic_DNA"/>
</dbReference>
<comment type="subcellular location">
    <subcellularLocation>
        <location evidence="1 7">Cytoplasm</location>
    </subcellularLocation>
</comment>
<dbReference type="UniPathway" id="UPA00219"/>
<keyword evidence="7" id="KW-0961">Cell wall biogenesis/degradation</keyword>
<dbReference type="GO" id="GO:0051301">
    <property type="term" value="P:cell division"/>
    <property type="evidence" value="ECO:0007669"/>
    <property type="project" value="UniProtKB-KW"/>
</dbReference>
<keyword evidence="3 7" id="KW-0963">Cytoplasm</keyword>
<comment type="function">
    <text evidence="7">Cell wall formation. Catalyzes the addition of glutamate to the nucleotide precursor UDP-N-acetylmuramoyl-L-alanine (UMA).</text>
</comment>
<dbReference type="GO" id="GO:0005737">
    <property type="term" value="C:cytoplasm"/>
    <property type="evidence" value="ECO:0007669"/>
    <property type="project" value="UniProtKB-SubCell"/>
</dbReference>
<evidence type="ECO:0000259" key="8">
    <source>
        <dbReference type="Pfam" id="PF08245"/>
    </source>
</evidence>
<dbReference type="InterPro" id="IPR036565">
    <property type="entry name" value="Mur-like_cat_sf"/>
</dbReference>
<dbReference type="PANTHER" id="PTHR43692:SF1">
    <property type="entry name" value="UDP-N-ACETYLMURAMOYLALANINE--D-GLUTAMATE LIGASE"/>
    <property type="match status" value="1"/>
</dbReference>
<evidence type="ECO:0000313" key="10">
    <source>
        <dbReference type="Proteomes" id="UP000196531"/>
    </source>
</evidence>
<dbReference type="GO" id="GO:0005524">
    <property type="term" value="F:ATP binding"/>
    <property type="evidence" value="ECO:0007669"/>
    <property type="project" value="UniProtKB-UniRule"/>
</dbReference>
<keyword evidence="7" id="KW-0131">Cell cycle</keyword>
<feature type="domain" description="Mur ligase central" evidence="8">
    <location>
        <begin position="116"/>
        <end position="224"/>
    </location>
</feature>
<dbReference type="InterPro" id="IPR013221">
    <property type="entry name" value="Mur_ligase_cen"/>
</dbReference>
<dbReference type="Pfam" id="PF21799">
    <property type="entry name" value="MurD-like_N"/>
    <property type="match status" value="1"/>
</dbReference>
<evidence type="ECO:0000313" key="9">
    <source>
        <dbReference type="EMBL" id="OUR99908.1"/>
    </source>
</evidence>
<keyword evidence="7" id="KW-0133">Cell shape</keyword>
<dbReference type="InterPro" id="IPR036615">
    <property type="entry name" value="Mur_ligase_C_dom_sf"/>
</dbReference>
<dbReference type="SUPFAM" id="SSF53244">
    <property type="entry name" value="MurD-like peptide ligases, peptide-binding domain"/>
    <property type="match status" value="1"/>
</dbReference>
<comment type="pathway">
    <text evidence="2 7">Cell wall biogenesis; peptidoglycan biosynthesis.</text>
</comment>
<dbReference type="EC" id="6.3.2.9" evidence="7"/>
<dbReference type="InterPro" id="IPR005762">
    <property type="entry name" value="MurD"/>
</dbReference>
<organism evidence="9 10">
    <name type="scientific">Halobacteriovorax marinus</name>
    <dbReference type="NCBI Taxonomy" id="97084"/>
    <lineage>
        <taxon>Bacteria</taxon>
        <taxon>Pseudomonadati</taxon>
        <taxon>Bdellovibrionota</taxon>
        <taxon>Bacteriovoracia</taxon>
        <taxon>Bacteriovoracales</taxon>
        <taxon>Halobacteriovoraceae</taxon>
        <taxon>Halobacteriovorax</taxon>
    </lineage>
</organism>
<sequence>MVFQGVKFAVIGMGKSGISAVRLLGHLGAEVLAVNNGNIEQWSDSVESFSSLTLMEQGQLDCESALLQMNFIVLSPGISRDIEILRAAKQKGVVVISEIELAYMALSDRLSKIISITGTNGKTTTVTLIDLLARAAGKSVFLGGNIGTPFADYAYEVLSNKRKECDLIILELSSFQLESMQTFKSDAAAILNITPSHGERYEEVRDYALAKLHIVDRMNLNEDIFVGDLSGYEKDLPAGIKVSKLETPKALKEIHSELEGRFHLIGSHNLSNLNFATKLLASVSIDWTKGVEGLEGFSGVKYRLQKRAARKELLVFNDAKSTNWEATFTALNACQFSYPKSDVELILGGQLRGHGDELGDKLHSLKNVVTKLYLFGESGRLLMNEISDRFPCEYFETLDLVVERMSKDTSERIILLSPAFPSFDQYENYIQRGESFDLLVNEYLG</sequence>
<protein>
    <recommendedName>
        <fullName evidence="7">UDP-N-acetylmuramoylalanine--D-glutamate ligase</fullName>
        <ecNumber evidence="7">6.3.2.9</ecNumber>
    </recommendedName>
    <alternativeName>
        <fullName evidence="7">D-glutamic acid-adding enzyme</fullName>
    </alternativeName>
    <alternativeName>
        <fullName evidence="7">UDP-N-acetylmuramoyl-L-alanyl-D-glutamate synthetase</fullName>
    </alternativeName>
</protein>
<dbReference type="GO" id="GO:0009252">
    <property type="term" value="P:peptidoglycan biosynthetic process"/>
    <property type="evidence" value="ECO:0007669"/>
    <property type="project" value="UniProtKB-UniRule"/>
</dbReference>
<reference evidence="10" key="1">
    <citation type="journal article" date="2017" name="Proc. Natl. Acad. Sci. U.S.A.">
        <title>Simulation of Deepwater Horizon oil plume reveals substrate specialization within a complex community of hydrocarbon-degraders.</title>
        <authorList>
            <person name="Hu P."/>
            <person name="Dubinsky E.A."/>
            <person name="Probst A.J."/>
            <person name="Wang J."/>
            <person name="Sieber C.M.K."/>
            <person name="Tom L.M."/>
            <person name="Gardinali P."/>
            <person name="Banfield J.F."/>
            <person name="Atlas R.M."/>
            <person name="Andersen G.L."/>
        </authorList>
    </citation>
    <scope>NUCLEOTIDE SEQUENCE [LARGE SCALE GENOMIC DNA]</scope>
</reference>
<dbReference type="Proteomes" id="UP000196531">
    <property type="component" value="Unassembled WGS sequence"/>
</dbReference>
<dbReference type="NCBIfam" id="TIGR01087">
    <property type="entry name" value="murD"/>
    <property type="match status" value="1"/>
</dbReference>
<keyword evidence="7" id="KW-0573">Peptidoglycan synthesis</keyword>
<evidence type="ECO:0000256" key="7">
    <source>
        <dbReference type="HAMAP-Rule" id="MF_00639"/>
    </source>
</evidence>
<keyword evidence="6 7" id="KW-0067">ATP-binding</keyword>